<reference evidence="4" key="3">
    <citation type="submission" date="2025-04" db="UniProtKB">
        <authorList>
            <consortium name="RefSeq"/>
        </authorList>
    </citation>
    <scope>IDENTIFICATION</scope>
    <source>
        <strain evidence="4">CBS 304.34</strain>
    </source>
</reference>
<sequence>MSPVSYGTWWDIYEVEGRDADEDPRPGDRFYERPQSPPPEGWAHEPEATRYDDGYGSSDPNHTGDIPLRPMGGYGSSDPDHTGAGSLRPMNDNRTEGGETADPMKAPLSVDEATGASNQPDPSMDGDISSGPFPTPLQPIDSNFPVGSFSTGGALLQAMDSNETEGRETIGPAEAPPLLDKARATGASSHPGEGLKKRKRGSRGGETGDLAEAPPLLDKARATGASTHPGEGLKNRKRGSRGGRKSRRSGGSQKEDTDTSPVPELTLTLIRCPTPVQDQNGLKTKSKFWGWPSQTMAERWTRFTVAPMEFNLEFSRVLSIPHRNPTTDINEFEQTRNIPANALKIESTTWVVDTSRNVNSFLEEASGFTSRCSETRSTSSRQQDNAGGPNGTQPTPATTAPAHPIPPSHDDDTSMLSNTDVGTYRGPGNFKPTSLASDIVLRRSQNSCSARLHRKPRTSKGIFSCALGGLCISSRRMRRYGKRRLRLWPGLPQDSSRILRTIDMKTIIKKGIAPWSSESIGRGGRRRRRRMGSFMSGRRSAGPSRTR</sequence>
<feature type="region of interest" description="Disordered" evidence="1">
    <location>
        <begin position="365"/>
        <end position="435"/>
    </location>
</feature>
<evidence type="ECO:0000313" key="2">
    <source>
        <dbReference type="EMBL" id="KAF2802618.1"/>
    </source>
</evidence>
<gene>
    <name evidence="2 4" type="ORF">BDZ99DRAFT_482752</name>
</gene>
<evidence type="ECO:0000313" key="4">
    <source>
        <dbReference type="RefSeq" id="XP_033569582.1"/>
    </source>
</evidence>
<reference evidence="4" key="2">
    <citation type="submission" date="2020-04" db="EMBL/GenBank/DDBJ databases">
        <authorList>
            <consortium name="NCBI Genome Project"/>
        </authorList>
    </citation>
    <scope>NUCLEOTIDE SEQUENCE</scope>
    <source>
        <strain evidence="4">CBS 304.34</strain>
    </source>
</reference>
<dbReference type="EMBL" id="MU003722">
    <property type="protein sequence ID" value="KAF2802618.1"/>
    <property type="molecule type" value="Genomic_DNA"/>
</dbReference>
<dbReference type="Proteomes" id="UP000504636">
    <property type="component" value="Unplaced"/>
</dbReference>
<feature type="region of interest" description="Disordered" evidence="1">
    <location>
        <begin position="14"/>
        <end position="265"/>
    </location>
</feature>
<accession>A0A6A6Y234</accession>
<dbReference type="AlphaFoldDB" id="A0A6A6Y234"/>
<evidence type="ECO:0000313" key="3">
    <source>
        <dbReference type="Proteomes" id="UP000504636"/>
    </source>
</evidence>
<feature type="compositionally biased region" description="Low complexity" evidence="1">
    <location>
        <begin position="532"/>
        <end position="547"/>
    </location>
</feature>
<name>A0A6A6Y234_9PEZI</name>
<feature type="compositionally biased region" description="Basic and acidic residues" evidence="1">
    <location>
        <begin position="15"/>
        <end position="32"/>
    </location>
</feature>
<evidence type="ECO:0000256" key="1">
    <source>
        <dbReference type="SAM" id="MobiDB-lite"/>
    </source>
</evidence>
<organism evidence="2">
    <name type="scientific">Mytilinidion resinicola</name>
    <dbReference type="NCBI Taxonomy" id="574789"/>
    <lineage>
        <taxon>Eukaryota</taxon>
        <taxon>Fungi</taxon>
        <taxon>Dikarya</taxon>
        <taxon>Ascomycota</taxon>
        <taxon>Pezizomycotina</taxon>
        <taxon>Dothideomycetes</taxon>
        <taxon>Pleosporomycetidae</taxon>
        <taxon>Mytilinidiales</taxon>
        <taxon>Mytilinidiaceae</taxon>
        <taxon>Mytilinidion</taxon>
    </lineage>
</organism>
<feature type="compositionally biased region" description="Basic residues" evidence="1">
    <location>
        <begin position="235"/>
        <end position="248"/>
    </location>
</feature>
<feature type="region of interest" description="Disordered" evidence="1">
    <location>
        <begin position="518"/>
        <end position="547"/>
    </location>
</feature>
<feature type="compositionally biased region" description="Low complexity" evidence="1">
    <location>
        <begin position="369"/>
        <end position="381"/>
    </location>
</feature>
<keyword evidence="3" id="KW-1185">Reference proteome</keyword>
<proteinExistence type="predicted"/>
<feature type="compositionally biased region" description="Basic and acidic residues" evidence="1">
    <location>
        <begin position="42"/>
        <end position="53"/>
    </location>
</feature>
<dbReference type="RefSeq" id="XP_033569582.1">
    <property type="nucleotide sequence ID" value="XM_033722520.1"/>
</dbReference>
<feature type="compositionally biased region" description="Low complexity" evidence="1">
    <location>
        <begin position="391"/>
        <end position="402"/>
    </location>
</feature>
<dbReference type="GeneID" id="54463413"/>
<reference evidence="2 4" key="1">
    <citation type="journal article" date="2020" name="Stud. Mycol.">
        <title>101 Dothideomycetes genomes: a test case for predicting lifestyles and emergence of pathogens.</title>
        <authorList>
            <person name="Haridas S."/>
            <person name="Albert R."/>
            <person name="Binder M."/>
            <person name="Bloem J."/>
            <person name="Labutti K."/>
            <person name="Salamov A."/>
            <person name="Andreopoulos B."/>
            <person name="Baker S."/>
            <person name="Barry K."/>
            <person name="Bills G."/>
            <person name="Bluhm B."/>
            <person name="Cannon C."/>
            <person name="Castanera R."/>
            <person name="Culley D."/>
            <person name="Daum C."/>
            <person name="Ezra D."/>
            <person name="Gonzalez J."/>
            <person name="Henrissat B."/>
            <person name="Kuo A."/>
            <person name="Liang C."/>
            <person name="Lipzen A."/>
            <person name="Lutzoni F."/>
            <person name="Magnuson J."/>
            <person name="Mondo S."/>
            <person name="Nolan M."/>
            <person name="Ohm R."/>
            <person name="Pangilinan J."/>
            <person name="Park H.-J."/>
            <person name="Ramirez L."/>
            <person name="Alfaro M."/>
            <person name="Sun H."/>
            <person name="Tritt A."/>
            <person name="Yoshinaga Y."/>
            <person name="Zwiers L.-H."/>
            <person name="Turgeon B."/>
            <person name="Goodwin S."/>
            <person name="Spatafora J."/>
            <person name="Crous P."/>
            <person name="Grigoriev I."/>
        </authorList>
    </citation>
    <scope>NUCLEOTIDE SEQUENCE</scope>
    <source>
        <strain evidence="2 4">CBS 304.34</strain>
    </source>
</reference>
<protein>
    <submittedName>
        <fullName evidence="2 4">Uncharacterized protein</fullName>
    </submittedName>
</protein>